<dbReference type="SUPFAM" id="SSF50475">
    <property type="entry name" value="FMN-binding split barrel"/>
    <property type="match status" value="1"/>
</dbReference>
<name>A0ABW6Y0X6_9ACTN</name>
<reference evidence="3 4" key="1">
    <citation type="submission" date="2024-10" db="EMBL/GenBank/DDBJ databases">
        <title>The Natural Products Discovery Center: Release of the First 8490 Sequenced Strains for Exploring Actinobacteria Biosynthetic Diversity.</title>
        <authorList>
            <person name="Kalkreuter E."/>
            <person name="Kautsar S.A."/>
            <person name="Yang D."/>
            <person name="Bader C.D."/>
            <person name="Teijaro C.N."/>
            <person name="Fluegel L."/>
            <person name="Davis C.M."/>
            <person name="Simpson J.R."/>
            <person name="Lauterbach L."/>
            <person name="Steele A.D."/>
            <person name="Gui C."/>
            <person name="Meng S."/>
            <person name="Li G."/>
            <person name="Viehrig K."/>
            <person name="Ye F."/>
            <person name="Su P."/>
            <person name="Kiefer A.F."/>
            <person name="Nichols A."/>
            <person name="Cepeda A.J."/>
            <person name="Yan W."/>
            <person name="Fan B."/>
            <person name="Jiang Y."/>
            <person name="Adhikari A."/>
            <person name="Zheng C.-J."/>
            <person name="Schuster L."/>
            <person name="Cowan T.M."/>
            <person name="Smanski M.J."/>
            <person name="Chevrette M.G."/>
            <person name="De Carvalho L.P.S."/>
            <person name="Shen B."/>
        </authorList>
    </citation>
    <scope>NUCLEOTIDE SEQUENCE [LARGE SCALE GENOMIC DNA]</scope>
    <source>
        <strain evidence="3 4">NPDC012605</strain>
    </source>
</reference>
<dbReference type="InterPro" id="IPR010982">
    <property type="entry name" value="Lambda_DNA-bd_dom_sf"/>
</dbReference>
<evidence type="ECO:0000313" key="4">
    <source>
        <dbReference type="Proteomes" id="UP001602370"/>
    </source>
</evidence>
<feature type="compositionally biased region" description="Basic and acidic residues" evidence="1">
    <location>
        <begin position="8"/>
        <end position="18"/>
    </location>
</feature>
<sequence length="282" mass="30415">MNTPGEPHSSHPRSDLGRRVASRRSRLGLSWEDVAERAGSTPGYIAYVEEQVATPRIEFLVRLANALETTVQELTGYSADLPPGGARAGYGARMEDMGEAECWELLDGHGIGRVAVEGREGLMVIPVNYQVVDGDIVFMTAAESPLARASTSGVEVAFEEDHLDEAFRQGWSVLLVGPARTVSDETSVRRIKEAVHSEPWAGDGRDTVVTLSPRRVTGRRIQVPGAPGAPSGAADQGGTPERDLREWFAGSRRLRRARPDAVRGGLGAHCRNGRGRDADQPS</sequence>
<dbReference type="InterPro" id="IPR012349">
    <property type="entry name" value="Split_barrel_FMN-bd"/>
</dbReference>
<feature type="compositionally biased region" description="Low complexity" evidence="1">
    <location>
        <begin position="224"/>
        <end position="238"/>
    </location>
</feature>
<dbReference type="InterPro" id="IPR024747">
    <property type="entry name" value="Pyridox_Oxase-rel"/>
</dbReference>
<dbReference type="Proteomes" id="UP001602370">
    <property type="component" value="Unassembled WGS sequence"/>
</dbReference>
<dbReference type="CDD" id="cd00093">
    <property type="entry name" value="HTH_XRE"/>
    <property type="match status" value="1"/>
</dbReference>
<dbReference type="Gene3D" id="2.30.110.10">
    <property type="entry name" value="Electron Transport, Fmn-binding Protein, Chain A"/>
    <property type="match status" value="1"/>
</dbReference>
<dbReference type="RefSeq" id="WP_063740671.1">
    <property type="nucleotide sequence ID" value="NZ_JBIBDZ010000013.1"/>
</dbReference>
<dbReference type="Gene3D" id="1.10.260.40">
    <property type="entry name" value="lambda repressor-like DNA-binding domains"/>
    <property type="match status" value="1"/>
</dbReference>
<dbReference type="Pfam" id="PF01381">
    <property type="entry name" value="HTH_3"/>
    <property type="match status" value="1"/>
</dbReference>
<dbReference type="InterPro" id="IPR001387">
    <property type="entry name" value="Cro/C1-type_HTH"/>
</dbReference>
<evidence type="ECO:0000256" key="1">
    <source>
        <dbReference type="SAM" id="MobiDB-lite"/>
    </source>
</evidence>
<feature type="region of interest" description="Disordered" evidence="1">
    <location>
        <begin position="1"/>
        <end position="21"/>
    </location>
</feature>
<dbReference type="PROSITE" id="PS50943">
    <property type="entry name" value="HTH_CROC1"/>
    <property type="match status" value="1"/>
</dbReference>
<keyword evidence="4" id="KW-1185">Reference proteome</keyword>
<accession>A0ABW6Y0X6</accession>
<comment type="caution">
    <text evidence="3">The sequence shown here is derived from an EMBL/GenBank/DDBJ whole genome shotgun (WGS) entry which is preliminary data.</text>
</comment>
<gene>
    <name evidence="3" type="ORF">ACFY8C_34575</name>
</gene>
<feature type="region of interest" description="Disordered" evidence="1">
    <location>
        <begin position="220"/>
        <end position="282"/>
    </location>
</feature>
<evidence type="ECO:0000259" key="2">
    <source>
        <dbReference type="PROSITE" id="PS50943"/>
    </source>
</evidence>
<proteinExistence type="predicted"/>
<organism evidence="3 4">
    <name type="scientific">Streptomyces flavochromogenes</name>
    <dbReference type="NCBI Taxonomy" id="68199"/>
    <lineage>
        <taxon>Bacteria</taxon>
        <taxon>Bacillati</taxon>
        <taxon>Actinomycetota</taxon>
        <taxon>Actinomycetes</taxon>
        <taxon>Kitasatosporales</taxon>
        <taxon>Streptomycetaceae</taxon>
        <taxon>Streptomyces</taxon>
    </lineage>
</organism>
<evidence type="ECO:0000313" key="3">
    <source>
        <dbReference type="EMBL" id="MFF5923403.1"/>
    </source>
</evidence>
<dbReference type="SMART" id="SM00530">
    <property type="entry name" value="HTH_XRE"/>
    <property type="match status" value="1"/>
</dbReference>
<feature type="domain" description="HTH cro/C1-type" evidence="2">
    <location>
        <begin position="20"/>
        <end position="74"/>
    </location>
</feature>
<dbReference type="EMBL" id="JBIBDZ010000013">
    <property type="protein sequence ID" value="MFF5923403.1"/>
    <property type="molecule type" value="Genomic_DNA"/>
</dbReference>
<protein>
    <submittedName>
        <fullName evidence="3">Helix-turn-helix domain-containing protein</fullName>
    </submittedName>
</protein>
<dbReference type="Pfam" id="PF12900">
    <property type="entry name" value="Pyridox_ox_2"/>
    <property type="match status" value="1"/>
</dbReference>
<dbReference type="SUPFAM" id="SSF47413">
    <property type="entry name" value="lambda repressor-like DNA-binding domains"/>
    <property type="match status" value="1"/>
</dbReference>